<dbReference type="InterPro" id="IPR013762">
    <property type="entry name" value="Integrase-like_cat_sf"/>
</dbReference>
<reference evidence="3 4" key="1">
    <citation type="submission" date="2019-07" db="EMBL/GenBank/DDBJ databases">
        <authorList>
            <person name="Chang H.-W."/>
            <person name="Raman A."/>
            <person name="Venkatesh S."/>
            <person name="Gehrig J."/>
        </authorList>
    </citation>
    <scope>NUCLEOTIDE SEQUENCE [LARGE SCALE GENOMIC DNA]</scope>
    <source>
        <strain evidence="3">B.longum_ssp_infantis_4</strain>
    </source>
</reference>
<evidence type="ECO:0000313" key="4">
    <source>
        <dbReference type="Proteomes" id="UP000319252"/>
    </source>
</evidence>
<dbReference type="GO" id="GO:0003677">
    <property type="term" value="F:DNA binding"/>
    <property type="evidence" value="ECO:0007669"/>
    <property type="project" value="InterPro"/>
</dbReference>
<dbReference type="EMBL" id="CABHML010000079">
    <property type="protein sequence ID" value="VUW85383.1"/>
    <property type="molecule type" value="Genomic_DNA"/>
</dbReference>
<accession>A0A564S4Q9</accession>
<evidence type="ECO:0000256" key="2">
    <source>
        <dbReference type="SAM" id="MobiDB-lite"/>
    </source>
</evidence>
<dbReference type="AlphaFoldDB" id="A0A564S4Q9"/>
<sequence>MRPTALPVAPITLRKPSARRNQTPLTKDKIDRLVPLPPPNTTGPVHPAESAGRGLRIGEICGLRLRDIDLDHGLLYVRHSVDHGPAVLGSYQLANLQDTIAKLRKRPKISLENSITVDS</sequence>
<evidence type="ECO:0000313" key="3">
    <source>
        <dbReference type="EMBL" id="VUW85383.1"/>
    </source>
</evidence>
<dbReference type="GO" id="GO:0015074">
    <property type="term" value="P:DNA integration"/>
    <property type="evidence" value="ECO:0007669"/>
    <property type="project" value="InterPro"/>
</dbReference>
<dbReference type="Proteomes" id="UP000319252">
    <property type="component" value="Unassembled WGS sequence"/>
</dbReference>
<dbReference type="GO" id="GO:0006310">
    <property type="term" value="P:DNA recombination"/>
    <property type="evidence" value="ECO:0007669"/>
    <property type="project" value="UniProtKB-KW"/>
</dbReference>
<dbReference type="SUPFAM" id="SSF56349">
    <property type="entry name" value="DNA breaking-rejoining enzymes"/>
    <property type="match status" value="1"/>
</dbReference>
<dbReference type="InterPro" id="IPR011010">
    <property type="entry name" value="DNA_brk_join_enz"/>
</dbReference>
<dbReference type="Gene3D" id="1.10.443.10">
    <property type="entry name" value="Intergrase catalytic core"/>
    <property type="match status" value="1"/>
</dbReference>
<proteinExistence type="predicted"/>
<evidence type="ECO:0000256" key="1">
    <source>
        <dbReference type="ARBA" id="ARBA00023172"/>
    </source>
</evidence>
<gene>
    <name evidence="3" type="ORF">BLONGUMMC1_02242</name>
</gene>
<evidence type="ECO:0008006" key="5">
    <source>
        <dbReference type="Google" id="ProtNLM"/>
    </source>
</evidence>
<feature type="region of interest" description="Disordered" evidence="2">
    <location>
        <begin position="1"/>
        <end position="51"/>
    </location>
</feature>
<protein>
    <recommendedName>
        <fullName evidence="5">Tyr recombinase domain-containing protein</fullName>
    </recommendedName>
</protein>
<keyword evidence="1" id="KW-0233">DNA recombination</keyword>
<organism evidence="3 4">
    <name type="scientific">Bifidobacterium longum subsp. infantis</name>
    <dbReference type="NCBI Taxonomy" id="1682"/>
    <lineage>
        <taxon>Bacteria</taxon>
        <taxon>Bacillati</taxon>
        <taxon>Actinomycetota</taxon>
        <taxon>Actinomycetes</taxon>
        <taxon>Bifidobacteriales</taxon>
        <taxon>Bifidobacteriaceae</taxon>
        <taxon>Bifidobacterium</taxon>
    </lineage>
</organism>
<name>A0A564S4Q9_BIFLI</name>